<dbReference type="GO" id="GO:0000224">
    <property type="term" value="F:peptide-N4-(N-acetyl-beta-glucosaminyl)asparagine amidase activity"/>
    <property type="evidence" value="ECO:0007669"/>
    <property type="project" value="TreeGrafter"/>
</dbReference>
<evidence type="ECO:0000259" key="4">
    <source>
        <dbReference type="Pfam" id="PF07971"/>
    </source>
</evidence>
<dbReference type="GO" id="GO:0006516">
    <property type="term" value="P:glycoprotein catabolic process"/>
    <property type="evidence" value="ECO:0007669"/>
    <property type="project" value="TreeGrafter"/>
</dbReference>
<comment type="cofactor">
    <cofactor evidence="1">
        <name>Ca(2+)</name>
        <dbReference type="ChEBI" id="CHEBI:29108"/>
    </cofactor>
</comment>
<comment type="subunit">
    <text evidence="2">Monomer.</text>
</comment>
<dbReference type="AlphaFoldDB" id="A0A9E6ZT97"/>
<dbReference type="EMBL" id="CP094358">
    <property type="protein sequence ID" value="UOB18453.1"/>
    <property type="molecule type" value="Genomic_DNA"/>
</dbReference>
<evidence type="ECO:0000259" key="5">
    <source>
        <dbReference type="Pfam" id="PF17678"/>
    </source>
</evidence>
<evidence type="ECO:0000313" key="7">
    <source>
        <dbReference type="Proteomes" id="UP000831290"/>
    </source>
</evidence>
<dbReference type="SUPFAM" id="SSF48208">
    <property type="entry name" value="Six-hairpin glycosidases"/>
    <property type="match status" value="1"/>
</dbReference>
<evidence type="ECO:0000256" key="3">
    <source>
        <dbReference type="ARBA" id="ARBA00022837"/>
    </source>
</evidence>
<dbReference type="GO" id="GO:0005829">
    <property type="term" value="C:cytosol"/>
    <property type="evidence" value="ECO:0007669"/>
    <property type="project" value="TreeGrafter"/>
</dbReference>
<proteinExistence type="predicted"/>
<organism evidence="6 7">
    <name type="scientific">Abyssalbus ytuae</name>
    <dbReference type="NCBI Taxonomy" id="2926907"/>
    <lineage>
        <taxon>Bacteria</taxon>
        <taxon>Pseudomonadati</taxon>
        <taxon>Bacteroidota</taxon>
        <taxon>Flavobacteriia</taxon>
        <taxon>Flavobacteriales</taxon>
        <taxon>Flavobacteriaceae</taxon>
        <taxon>Abyssalbus</taxon>
    </lineage>
</organism>
<dbReference type="RefSeq" id="WP_255844689.1">
    <property type="nucleotide sequence ID" value="NZ_CP094358.1"/>
</dbReference>
<keyword evidence="7" id="KW-1185">Reference proteome</keyword>
<dbReference type="PANTHER" id="PTHR12143">
    <property type="entry name" value="PEPTIDE N-GLYCANASE PNGASE -RELATED"/>
    <property type="match status" value="1"/>
</dbReference>
<dbReference type="GO" id="GO:0005975">
    <property type="term" value="P:carbohydrate metabolic process"/>
    <property type="evidence" value="ECO:0007669"/>
    <property type="project" value="InterPro"/>
</dbReference>
<dbReference type="InterPro" id="IPR041371">
    <property type="entry name" value="GH92_N"/>
</dbReference>
<accession>A0A9E6ZT97</accession>
<dbReference type="PANTHER" id="PTHR12143:SF39">
    <property type="entry name" value="SECRETED PROTEIN"/>
    <property type="match status" value="1"/>
</dbReference>
<dbReference type="GO" id="GO:0030246">
    <property type="term" value="F:carbohydrate binding"/>
    <property type="evidence" value="ECO:0007669"/>
    <property type="project" value="InterPro"/>
</dbReference>
<dbReference type="InterPro" id="IPR050883">
    <property type="entry name" value="PNGase"/>
</dbReference>
<gene>
    <name evidence="6" type="ORF">MQE35_03975</name>
</gene>
<dbReference type="Proteomes" id="UP000831290">
    <property type="component" value="Chromosome"/>
</dbReference>
<dbReference type="Gene3D" id="1.20.1050.60">
    <property type="entry name" value="alpha-1,2-mannosidase"/>
    <property type="match status" value="1"/>
</dbReference>
<dbReference type="InterPro" id="IPR014718">
    <property type="entry name" value="GH-type_carb-bd"/>
</dbReference>
<feature type="domain" description="Glycosyl hydrolase family 92" evidence="4">
    <location>
        <begin position="271"/>
        <end position="683"/>
    </location>
</feature>
<dbReference type="InterPro" id="IPR012939">
    <property type="entry name" value="Glyco_hydro_92"/>
</dbReference>
<keyword evidence="6" id="KW-0378">Hydrolase</keyword>
<dbReference type="Pfam" id="PF07971">
    <property type="entry name" value="Glyco_hydro_92"/>
    <property type="match status" value="1"/>
</dbReference>
<protein>
    <submittedName>
        <fullName evidence="6">Glycoside hydrolase family 92 protein</fullName>
    </submittedName>
</protein>
<dbReference type="KEGG" id="fbm:MQE35_03975"/>
<dbReference type="Pfam" id="PF17678">
    <property type="entry name" value="Glyco_hydro_92N"/>
    <property type="match status" value="1"/>
</dbReference>
<evidence type="ECO:0000256" key="2">
    <source>
        <dbReference type="ARBA" id="ARBA00011245"/>
    </source>
</evidence>
<evidence type="ECO:0000313" key="6">
    <source>
        <dbReference type="EMBL" id="UOB18453.1"/>
    </source>
</evidence>
<dbReference type="Gene3D" id="1.20.1610.10">
    <property type="entry name" value="alpha-1,2-mannosidases domains"/>
    <property type="match status" value="1"/>
</dbReference>
<keyword evidence="3" id="KW-0106">Calcium</keyword>
<dbReference type="Gene3D" id="2.70.98.10">
    <property type="match status" value="1"/>
</dbReference>
<dbReference type="InterPro" id="IPR008928">
    <property type="entry name" value="6-hairpin_glycosidase_sf"/>
</dbReference>
<feature type="domain" description="Glycosyl hydrolase family 92 N-terminal" evidence="5">
    <location>
        <begin position="50"/>
        <end position="224"/>
    </location>
</feature>
<dbReference type="Gene3D" id="3.30.2080.10">
    <property type="entry name" value="GH92 mannosidase domain"/>
    <property type="match status" value="1"/>
</dbReference>
<evidence type="ECO:0000256" key="1">
    <source>
        <dbReference type="ARBA" id="ARBA00001913"/>
    </source>
</evidence>
<name>A0A9E6ZT97_9FLAO</name>
<sequence length="703" mass="81244">MYVLNSENNKPKKESSFNTKVFFLLLMLVVFSCKPLEKGKEEAVNASERVNVFLGTSGDHGQMSPSASYPFSMMSIGPQTNPHIHTGYEYYAKEFLGFTHTRIEGVGCTGSGGNILIKPFSGQNPDTKLIKKKQHGKPGNYRVEFENGIIADMVAGANYGIHHFYFPKTSNGLYLDLAFALSGRFKNEEHQVTGNIIKGWIDTETTCSRGIYRIYFAIRFPQDYQIEKKEVHQYLINGNSSNVLVEIAFSSVNEEYALQRILENESRDLFVETQREWNKTLGRVKVEGEQDRIDLFYSLLYRGLQSPYSISEKNGSYRAIDGSLQHANNTVYNGWAIWDNYREQLPMLSLLYPEKYKNIVWSIANMYKYGKQEWATRHEPSPTVRTEHAMVVLLDAVKKGYDVNLKEIKDKLVEEANSLKYDSPDKALETSYDKWAMSEILRFIGEKNLADVYLSEAKKYKEHWKKDFADLSRGDVDRMQARGLYQGTIWQYRWFVPFDIEGLKQLTGGEEKFTEQLDLFFAEHNYNHANQPDLQVPGLYNATSQPWKSQKLFRQILLDTMVQAYFNNNSKGIDPYIGRIYQNKPKAYLRTMDDDAGTMSSWFVMRSMGLSPVNVGTPTYYITAPIFKKVEINWTHKEKFVIQVKNYHPHHYYIKSVWLNGKELKRNWLTHKEISNGGEMIIETSAQPDKNWGKQNSFATKID</sequence>
<reference evidence="6" key="1">
    <citation type="submission" date="2022-03" db="EMBL/GenBank/DDBJ databases">
        <title>Description of Abyssus ytuae gen. nov., sp. nov., a novel member of the family Flavobacteriaceae isolated from the sediment of Mariana Trench.</title>
        <authorList>
            <person name="Zhang J."/>
            <person name="Xu X."/>
        </authorList>
    </citation>
    <scope>NUCLEOTIDE SEQUENCE</scope>
    <source>
        <strain evidence="6">MT3330</strain>
    </source>
</reference>